<dbReference type="EMBL" id="UGUU01000002">
    <property type="protein sequence ID" value="SUE95759.1"/>
    <property type="molecule type" value="Genomic_DNA"/>
</dbReference>
<protein>
    <submittedName>
        <fullName evidence="2">Uncharacterized protein</fullName>
    </submittedName>
</protein>
<dbReference type="AlphaFoldDB" id="A0A379PNW9"/>
<evidence type="ECO:0000313" key="3">
    <source>
        <dbReference type="Proteomes" id="UP000254260"/>
    </source>
</evidence>
<organism evidence="2 3">
    <name type="scientific">Ectopseudomonas mendocina</name>
    <name type="common">Pseudomonas mendocina</name>
    <dbReference type="NCBI Taxonomy" id="300"/>
    <lineage>
        <taxon>Bacteria</taxon>
        <taxon>Pseudomonadati</taxon>
        <taxon>Pseudomonadota</taxon>
        <taxon>Gammaproteobacteria</taxon>
        <taxon>Pseudomonadales</taxon>
        <taxon>Pseudomonadaceae</taxon>
        <taxon>Ectopseudomonas</taxon>
    </lineage>
</organism>
<dbReference type="RefSeq" id="WP_115292621.1">
    <property type="nucleotide sequence ID" value="NZ_UGUU01000002.1"/>
</dbReference>
<accession>A0A379PNW9</accession>
<sequence length="192" mass="22076">MNEEDDVIGFEYTIDASKVDDYLRNDADVTQVIGSDPLNLSKYALSKELAPWKLFLAMSIKFNREPGIPPVERPLYEEGVYAYLRCGEDETYTQWSLEWSAYYEDWISRLVDVENSIIKEDSEDIYRFTTFEKAWEVFCSMACKDQGSHAAEAMRKLLIQKPAGFKHTDETEPKANPVVSAPSRPQTFGTWS</sequence>
<reference evidence="2 3" key="1">
    <citation type="submission" date="2018-06" db="EMBL/GenBank/DDBJ databases">
        <authorList>
            <consortium name="Pathogen Informatics"/>
            <person name="Doyle S."/>
        </authorList>
    </citation>
    <scope>NUCLEOTIDE SEQUENCE [LARGE SCALE GENOMIC DNA]</scope>
    <source>
        <strain evidence="2 3">NCTC10899</strain>
    </source>
</reference>
<dbReference type="Proteomes" id="UP000254260">
    <property type="component" value="Unassembled WGS sequence"/>
</dbReference>
<evidence type="ECO:0000313" key="2">
    <source>
        <dbReference type="EMBL" id="SUE95759.1"/>
    </source>
</evidence>
<feature type="region of interest" description="Disordered" evidence="1">
    <location>
        <begin position="167"/>
        <end position="192"/>
    </location>
</feature>
<evidence type="ECO:0000256" key="1">
    <source>
        <dbReference type="SAM" id="MobiDB-lite"/>
    </source>
</evidence>
<gene>
    <name evidence="2" type="ORF">NCTC10899_04998</name>
</gene>
<proteinExistence type="predicted"/>
<feature type="compositionally biased region" description="Polar residues" evidence="1">
    <location>
        <begin position="183"/>
        <end position="192"/>
    </location>
</feature>
<name>A0A379PNW9_ECTME</name>